<dbReference type="GO" id="GO:0062129">
    <property type="term" value="C:chitin-based extracellular matrix"/>
    <property type="evidence" value="ECO:0007669"/>
    <property type="project" value="TreeGrafter"/>
</dbReference>
<evidence type="ECO:0000313" key="5">
    <source>
        <dbReference type="Proteomes" id="UP000829291"/>
    </source>
</evidence>
<dbReference type="Proteomes" id="UP000829291">
    <property type="component" value="Chromosome 2"/>
</dbReference>
<dbReference type="InterPro" id="IPR050468">
    <property type="entry name" value="Cuticle_Struct_Prot"/>
</dbReference>
<dbReference type="RefSeq" id="XP_015517056.1">
    <property type="nucleotide sequence ID" value="XM_015661570.2"/>
</dbReference>
<evidence type="ECO:0000256" key="2">
    <source>
        <dbReference type="PROSITE-ProRule" id="PRU00497"/>
    </source>
</evidence>
<dbReference type="InterPro" id="IPR000618">
    <property type="entry name" value="Insect_cuticle"/>
</dbReference>
<evidence type="ECO:0000313" key="6">
    <source>
        <dbReference type="RefSeq" id="XP_015517056.1"/>
    </source>
</evidence>
<dbReference type="KEGG" id="nlo:107222280"/>
<sequence>MNLHAAASPIARLFLLVGCLLLNTGLLSTAEKLSPNVHAPLFAQGAGGFKLEPPREGPVKTYAEILKQTNRPNLGDGEYSFSFETADGVQREEVGKLKKVGDELVTVVQGRYSYSSPEGLAIDVRYTADENGARSSFTFGTDPGRWKQSSALPGLTGSVRSALGDKGKSADREYLPPTSPKVQTKDYLPPPSTPAPAAKASNEYLPPSTR</sequence>
<dbReference type="PROSITE" id="PS51155">
    <property type="entry name" value="CHIT_BIND_RR_2"/>
    <property type="match status" value="1"/>
</dbReference>
<organism evidence="6">
    <name type="scientific">Neodiprion lecontei</name>
    <name type="common">Redheaded pine sawfly</name>
    <dbReference type="NCBI Taxonomy" id="441921"/>
    <lineage>
        <taxon>Eukaryota</taxon>
        <taxon>Metazoa</taxon>
        <taxon>Ecdysozoa</taxon>
        <taxon>Arthropoda</taxon>
        <taxon>Hexapoda</taxon>
        <taxon>Insecta</taxon>
        <taxon>Pterygota</taxon>
        <taxon>Neoptera</taxon>
        <taxon>Endopterygota</taxon>
        <taxon>Hymenoptera</taxon>
        <taxon>Tenthredinoidea</taxon>
        <taxon>Diprionidae</taxon>
        <taxon>Diprioninae</taxon>
        <taxon>Neodiprion</taxon>
    </lineage>
</organism>
<evidence type="ECO:0000256" key="1">
    <source>
        <dbReference type="ARBA" id="ARBA00022460"/>
    </source>
</evidence>
<dbReference type="PANTHER" id="PTHR10380">
    <property type="entry name" value="CUTICLE PROTEIN"/>
    <property type="match status" value="1"/>
</dbReference>
<dbReference type="PANTHER" id="PTHR10380:SF173">
    <property type="entry name" value="CUTICULAR PROTEIN 47EF, ISOFORM C-RELATED"/>
    <property type="match status" value="1"/>
</dbReference>
<dbReference type="Pfam" id="PF00379">
    <property type="entry name" value="Chitin_bind_4"/>
    <property type="match status" value="1"/>
</dbReference>
<accession>A0A6J0BQN5</accession>
<keyword evidence="4" id="KW-0732">Signal</keyword>
<feature type="region of interest" description="Disordered" evidence="3">
    <location>
        <begin position="135"/>
        <end position="210"/>
    </location>
</feature>
<keyword evidence="5" id="KW-1185">Reference proteome</keyword>
<dbReference type="AlphaFoldDB" id="A0A6J0BQN5"/>
<name>A0A6J0BQN5_NEOLC</name>
<feature type="chain" id="PRO_5026990866" evidence="4">
    <location>
        <begin position="31"/>
        <end position="210"/>
    </location>
</feature>
<dbReference type="GeneID" id="107222280"/>
<protein>
    <submittedName>
        <fullName evidence="6">Uncharacterized protein LOC107222280</fullName>
    </submittedName>
</protein>
<dbReference type="InParanoid" id="A0A6J0BQN5"/>
<proteinExistence type="predicted"/>
<reference evidence="6" key="1">
    <citation type="submission" date="2025-08" db="UniProtKB">
        <authorList>
            <consortium name="RefSeq"/>
        </authorList>
    </citation>
    <scope>IDENTIFICATION</scope>
    <source>
        <tissue evidence="6">Thorax and Abdomen</tissue>
    </source>
</reference>
<dbReference type="PRINTS" id="PR00947">
    <property type="entry name" value="CUTICLE"/>
</dbReference>
<feature type="compositionally biased region" description="Basic and acidic residues" evidence="3">
    <location>
        <begin position="163"/>
        <end position="174"/>
    </location>
</feature>
<evidence type="ECO:0000256" key="3">
    <source>
        <dbReference type="SAM" id="MobiDB-lite"/>
    </source>
</evidence>
<dbReference type="GO" id="GO:0008010">
    <property type="term" value="F:structural constituent of chitin-based larval cuticle"/>
    <property type="evidence" value="ECO:0007669"/>
    <property type="project" value="TreeGrafter"/>
</dbReference>
<keyword evidence="1 2" id="KW-0193">Cuticle</keyword>
<feature type="signal peptide" evidence="4">
    <location>
        <begin position="1"/>
        <end position="30"/>
    </location>
</feature>
<dbReference type="OrthoDB" id="6629557at2759"/>
<gene>
    <name evidence="6" type="primary">LOC107222280</name>
</gene>
<evidence type="ECO:0000256" key="4">
    <source>
        <dbReference type="SAM" id="SignalP"/>
    </source>
</evidence>